<keyword evidence="1" id="KW-0472">Membrane</keyword>
<dbReference type="OrthoDB" id="2873672at2"/>
<keyword evidence="1" id="KW-1133">Transmembrane helix</keyword>
<dbReference type="RefSeq" id="WP_145643496.1">
    <property type="nucleotide sequence ID" value="NZ_VIWP01000017.1"/>
</dbReference>
<feature type="transmembrane region" description="Helical" evidence="1">
    <location>
        <begin position="51"/>
        <end position="70"/>
    </location>
</feature>
<keyword evidence="1" id="KW-0812">Transmembrane</keyword>
<dbReference type="InterPro" id="IPR016923">
    <property type="entry name" value="UCP029509"/>
</dbReference>
<organism evidence="3 4">
    <name type="scientific">Neorhizobium alkalisoli</name>
    <dbReference type="NCBI Taxonomy" id="528178"/>
    <lineage>
        <taxon>Bacteria</taxon>
        <taxon>Pseudomonadati</taxon>
        <taxon>Pseudomonadota</taxon>
        <taxon>Alphaproteobacteria</taxon>
        <taxon>Hyphomicrobiales</taxon>
        <taxon>Rhizobiaceae</taxon>
        <taxon>Rhizobium/Agrobacterium group</taxon>
        <taxon>Neorhizobium</taxon>
    </lineage>
</organism>
<proteinExistence type="predicted"/>
<feature type="transmembrane region" description="Helical" evidence="1">
    <location>
        <begin position="115"/>
        <end position="135"/>
    </location>
</feature>
<dbReference type="Proteomes" id="UP000320653">
    <property type="component" value="Unassembled WGS sequence"/>
</dbReference>
<reference evidence="3 4" key="1">
    <citation type="submission" date="2019-06" db="EMBL/GenBank/DDBJ databases">
        <title>Sorghum-associated microbial communities from plants grown in Nebraska, USA.</title>
        <authorList>
            <person name="Schachtman D."/>
        </authorList>
    </citation>
    <scope>NUCLEOTIDE SEQUENCE [LARGE SCALE GENOMIC DNA]</scope>
    <source>
        <strain evidence="3 4">1225</strain>
    </source>
</reference>
<dbReference type="AlphaFoldDB" id="A0A561Q0R2"/>
<evidence type="ECO:0000313" key="4">
    <source>
        <dbReference type="Proteomes" id="UP000320653"/>
    </source>
</evidence>
<keyword evidence="4" id="KW-1185">Reference proteome</keyword>
<sequence length="145" mass="15899">MTVFSSSQNDAAAYPLQSLFIPFPFVCFTLAFLTDIAFWQSANIMWQNFSAWLLFAGLVFGAIGLIAALLDLVRPRTRPLRPAFPSALLFLVILVTALANSLVHAGDGWTAVVPYGLALSAITFILSVFTVAISARRYARLAWRV</sequence>
<feature type="domain" description="DUF2231" evidence="2">
    <location>
        <begin position="15"/>
        <end position="131"/>
    </location>
</feature>
<dbReference type="Pfam" id="PF09990">
    <property type="entry name" value="DUF2231"/>
    <property type="match status" value="1"/>
</dbReference>
<evidence type="ECO:0000313" key="3">
    <source>
        <dbReference type="EMBL" id="TWF43956.1"/>
    </source>
</evidence>
<feature type="transmembrane region" description="Helical" evidence="1">
    <location>
        <begin position="20"/>
        <end position="39"/>
    </location>
</feature>
<evidence type="ECO:0000259" key="2">
    <source>
        <dbReference type="Pfam" id="PF09990"/>
    </source>
</evidence>
<gene>
    <name evidence="3" type="ORF">FHW37_11744</name>
</gene>
<comment type="caution">
    <text evidence="3">The sequence shown here is derived from an EMBL/GenBank/DDBJ whole genome shotgun (WGS) entry which is preliminary data.</text>
</comment>
<name>A0A561Q0R2_9HYPH</name>
<evidence type="ECO:0000256" key="1">
    <source>
        <dbReference type="SAM" id="Phobius"/>
    </source>
</evidence>
<dbReference type="InterPro" id="IPR019251">
    <property type="entry name" value="DUF2231_TM"/>
</dbReference>
<accession>A0A561Q0R2</accession>
<dbReference type="PIRSF" id="PIRSF029509">
    <property type="entry name" value="UCP029509"/>
    <property type="match status" value="1"/>
</dbReference>
<protein>
    <submittedName>
        <fullName evidence="3">Putative membrane protein</fullName>
    </submittedName>
</protein>
<dbReference type="EMBL" id="VIWP01000017">
    <property type="protein sequence ID" value="TWF43956.1"/>
    <property type="molecule type" value="Genomic_DNA"/>
</dbReference>
<feature type="transmembrane region" description="Helical" evidence="1">
    <location>
        <begin position="82"/>
        <end position="103"/>
    </location>
</feature>